<feature type="domain" description="CBM21" evidence="3">
    <location>
        <begin position="533"/>
        <end position="642"/>
    </location>
</feature>
<dbReference type="Proteomes" id="UP000192223">
    <property type="component" value="Unplaced"/>
</dbReference>
<keyword evidence="2" id="KW-0812">Transmembrane</keyword>
<dbReference type="GO" id="GO:0008157">
    <property type="term" value="F:protein phosphatase 1 binding"/>
    <property type="evidence" value="ECO:0007669"/>
    <property type="project" value="TreeGrafter"/>
</dbReference>
<dbReference type="FunCoup" id="A0A7F5RM00">
    <property type="interactions" value="4"/>
</dbReference>
<dbReference type="PANTHER" id="PTHR12307">
    <property type="entry name" value="PROTEIN PHOSPHATASE 1 REGULATORY SUBUNIT"/>
    <property type="match status" value="1"/>
</dbReference>
<dbReference type="PANTHER" id="PTHR12307:SF36">
    <property type="entry name" value="GLYCOGEN-BINDING SUBUNIT 76A"/>
    <property type="match status" value="1"/>
</dbReference>
<evidence type="ECO:0000259" key="3">
    <source>
        <dbReference type="PROSITE" id="PS51159"/>
    </source>
</evidence>
<keyword evidence="4" id="KW-1185">Reference proteome</keyword>
<dbReference type="InParanoid" id="A0A7F5RM00"/>
<dbReference type="Gene3D" id="2.60.40.2440">
    <property type="entry name" value="Carbohydrate binding type-21 domain"/>
    <property type="match status" value="1"/>
</dbReference>
<dbReference type="InterPro" id="IPR050782">
    <property type="entry name" value="PP1_regulatory_subunit_3"/>
</dbReference>
<feature type="region of interest" description="Disordered" evidence="1">
    <location>
        <begin position="144"/>
        <end position="178"/>
    </location>
</feature>
<dbReference type="AlphaFoldDB" id="A0A7F5RM00"/>
<dbReference type="PROSITE" id="PS51159">
    <property type="entry name" value="CBM21"/>
    <property type="match status" value="1"/>
</dbReference>
<evidence type="ECO:0000313" key="4">
    <source>
        <dbReference type="Proteomes" id="UP000192223"/>
    </source>
</evidence>
<accession>A0A7F5RM00</accession>
<keyword evidence="2" id="KW-0472">Membrane</keyword>
<dbReference type="InterPro" id="IPR005036">
    <property type="entry name" value="CBM21_dom"/>
</dbReference>
<dbReference type="RefSeq" id="XP_025836956.1">
    <property type="nucleotide sequence ID" value="XM_025981171.1"/>
</dbReference>
<evidence type="ECO:0000313" key="5">
    <source>
        <dbReference type="RefSeq" id="XP_025836956.1"/>
    </source>
</evidence>
<evidence type="ECO:0000256" key="1">
    <source>
        <dbReference type="SAM" id="MobiDB-lite"/>
    </source>
</evidence>
<dbReference type="InterPro" id="IPR038175">
    <property type="entry name" value="CBM21_dom_sf"/>
</dbReference>
<dbReference type="CTD" id="40102"/>
<dbReference type="GeneID" id="108733878"/>
<dbReference type="OrthoDB" id="8942186at2759"/>
<evidence type="ECO:0000256" key="2">
    <source>
        <dbReference type="SAM" id="Phobius"/>
    </source>
</evidence>
<feature type="transmembrane region" description="Helical" evidence="2">
    <location>
        <begin position="709"/>
        <end position="726"/>
    </location>
</feature>
<gene>
    <name evidence="5" type="primary">LOC108733878</name>
</gene>
<reference evidence="5" key="1">
    <citation type="submission" date="2025-08" db="UniProtKB">
        <authorList>
            <consortium name="RefSeq"/>
        </authorList>
    </citation>
    <scope>IDENTIFICATION</scope>
    <source>
        <tissue evidence="5">Entire body</tissue>
    </source>
</reference>
<proteinExistence type="predicted"/>
<organism evidence="4 5">
    <name type="scientific">Agrilus planipennis</name>
    <name type="common">Emerald ash borer</name>
    <name type="synonym">Agrilus marcopoli</name>
    <dbReference type="NCBI Taxonomy" id="224129"/>
    <lineage>
        <taxon>Eukaryota</taxon>
        <taxon>Metazoa</taxon>
        <taxon>Ecdysozoa</taxon>
        <taxon>Arthropoda</taxon>
        <taxon>Hexapoda</taxon>
        <taxon>Insecta</taxon>
        <taxon>Pterygota</taxon>
        <taxon>Neoptera</taxon>
        <taxon>Endopterygota</taxon>
        <taxon>Coleoptera</taxon>
        <taxon>Polyphaga</taxon>
        <taxon>Elateriformia</taxon>
        <taxon>Buprestoidea</taxon>
        <taxon>Buprestidae</taxon>
        <taxon>Agrilinae</taxon>
        <taxon>Agrilus</taxon>
    </lineage>
</organism>
<keyword evidence="2" id="KW-1133">Transmembrane helix</keyword>
<dbReference type="GO" id="GO:2001069">
    <property type="term" value="F:glycogen binding"/>
    <property type="evidence" value="ECO:0007669"/>
    <property type="project" value="TreeGrafter"/>
</dbReference>
<dbReference type="GO" id="GO:0005979">
    <property type="term" value="P:regulation of glycogen biosynthetic process"/>
    <property type="evidence" value="ECO:0007669"/>
    <property type="project" value="TreeGrafter"/>
</dbReference>
<sequence>MSATSDQGKCGLSSLFPMSCRDRAEAFARHLHSRLRSLGTEDVHSATNEATWLTAHENAVAIAQPRHVTENNLYLNLELLESPGSPEEEISHKELTKFFTNSRDNLGYSALGKKKITNGDITKLETGINNLSQDSDDLPYFDTEDKPNERNSCVANGHCDSLPKEEEDSQQEGPSLEHLNCTGEENNISKIENDEAQVLSTSDDSFDISSTSLKAEEEMSPKDDDESLFLESSTCTEDFKSPSEEVSEHFEFNVPCQQKNQLHESNSLVVVRVEPTNVIDSKCHEPRNVDKDAEKLSTSITERRDMPLLSIAANGNNSETLPSSSASELVCLCKKTDVTISLSENDNKNKCQQVVSEEIENKACSNDNPDSTKYSSFLTIDKGLSLECSINALSDTTDGSSPQTTHEVQALLHDIATTPSTEEDSEEKDVRIPRVRRCSSLKTGKTPPGTPGRKKIVRFADVLGLDLADVRTFLDEIPKIPVSAYEDLKDAEFNSVPQSVIQSTLGYTVASVAQPDRILMSLFQQPGGQPDFLDRVRDKIVCLENAMVKDPIDLSIAGTVRVRNLDFNKSVHIRYTLDGWKTFADLQATYVPNSCDGFSDKFTFLIYAHTLAVGQRLEFAIRFHCKGFQYWDNNNGVNYIFQCLPGNNVSFTPELSTEETWGSSFYYGDIKTMTKEGAELRMSHTDVQDYITRSLEQRRKKDVCSKTDAIAVAVIVTISVLFLYIYR</sequence>
<protein>
    <submittedName>
        <fullName evidence="5">Glycogen-binding subunit 76A isoform X2</fullName>
    </submittedName>
</protein>
<name>A0A7F5RM00_AGRPL</name>
<dbReference type="Pfam" id="PF03370">
    <property type="entry name" value="CBM_21"/>
    <property type="match status" value="1"/>
</dbReference>
<dbReference type="GO" id="GO:0000164">
    <property type="term" value="C:protein phosphatase type 1 complex"/>
    <property type="evidence" value="ECO:0007669"/>
    <property type="project" value="TreeGrafter"/>
</dbReference>